<reference evidence="8 9" key="1">
    <citation type="submission" date="2021-04" db="EMBL/GenBank/DDBJ databases">
        <title>The genome sequence of Ideonella sp. 3Y2.</title>
        <authorList>
            <person name="Liu Y."/>
        </authorList>
    </citation>
    <scope>NUCLEOTIDE SEQUENCE [LARGE SCALE GENOMIC DNA]</scope>
    <source>
        <strain evidence="8 9">3Y2</strain>
    </source>
</reference>
<comment type="caution">
    <text evidence="8">The sequence shown here is derived from an EMBL/GenBank/DDBJ whole genome shotgun (WGS) entry which is preliminary data.</text>
</comment>
<name>A0A940YAB5_9BURK</name>
<feature type="transmembrane region" description="Helical" evidence="5">
    <location>
        <begin position="37"/>
        <end position="54"/>
    </location>
</feature>
<dbReference type="GO" id="GO:0016020">
    <property type="term" value="C:membrane"/>
    <property type="evidence" value="ECO:0007669"/>
    <property type="project" value="UniProtKB-SubCell"/>
</dbReference>
<organism evidence="8 9">
    <name type="scientific">Ideonella alba</name>
    <dbReference type="NCBI Taxonomy" id="2824118"/>
    <lineage>
        <taxon>Bacteria</taxon>
        <taxon>Pseudomonadati</taxon>
        <taxon>Pseudomonadota</taxon>
        <taxon>Betaproteobacteria</taxon>
        <taxon>Burkholderiales</taxon>
        <taxon>Sphaerotilaceae</taxon>
        <taxon>Ideonella</taxon>
    </lineage>
</organism>
<protein>
    <submittedName>
        <fullName evidence="8">DUF4149 domain-containing protein</fullName>
    </submittedName>
</protein>
<evidence type="ECO:0000256" key="4">
    <source>
        <dbReference type="ARBA" id="ARBA00023136"/>
    </source>
</evidence>
<dbReference type="InterPro" id="IPR025423">
    <property type="entry name" value="TMEM205-like"/>
</dbReference>
<evidence type="ECO:0000256" key="5">
    <source>
        <dbReference type="SAM" id="Phobius"/>
    </source>
</evidence>
<dbReference type="Proteomes" id="UP000676246">
    <property type="component" value="Unassembled WGS sequence"/>
</dbReference>
<keyword evidence="3 5" id="KW-1133">Transmembrane helix</keyword>
<comment type="subcellular location">
    <subcellularLocation>
        <location evidence="1">Membrane</location>
    </subcellularLocation>
</comment>
<evidence type="ECO:0000256" key="1">
    <source>
        <dbReference type="ARBA" id="ARBA00004370"/>
    </source>
</evidence>
<keyword evidence="4 5" id="KW-0472">Membrane</keyword>
<proteinExistence type="predicted"/>
<evidence type="ECO:0000256" key="6">
    <source>
        <dbReference type="SAM" id="SignalP"/>
    </source>
</evidence>
<evidence type="ECO:0000256" key="2">
    <source>
        <dbReference type="ARBA" id="ARBA00022692"/>
    </source>
</evidence>
<feature type="signal peptide" evidence="6">
    <location>
        <begin position="1"/>
        <end position="21"/>
    </location>
</feature>
<feature type="domain" description="TMEM205-like" evidence="7">
    <location>
        <begin position="3"/>
        <end position="101"/>
    </location>
</feature>
<sequence>MPGLWAGALLCIALIATPAPFATLVQADAGRVVARIFAQEAWLSIGLGGLMLMLERRAAAEAAEAGQGSQFTLGMGLALLALGCTVLGYYGLQPMIAAAKAGQPTALGFAVLHGLSFGLFAIKIVAVTALAWRAARAPVTGSGPSS</sequence>
<feature type="transmembrane region" description="Helical" evidence="5">
    <location>
        <begin position="112"/>
        <end position="132"/>
    </location>
</feature>
<feature type="transmembrane region" description="Helical" evidence="5">
    <location>
        <begin position="75"/>
        <end position="92"/>
    </location>
</feature>
<accession>A0A940YAB5</accession>
<evidence type="ECO:0000313" key="8">
    <source>
        <dbReference type="EMBL" id="MBQ0932889.1"/>
    </source>
</evidence>
<keyword evidence="2 5" id="KW-0812">Transmembrane</keyword>
<keyword evidence="9" id="KW-1185">Reference proteome</keyword>
<dbReference type="EMBL" id="JAGQDD010000021">
    <property type="protein sequence ID" value="MBQ0932889.1"/>
    <property type="molecule type" value="Genomic_DNA"/>
</dbReference>
<dbReference type="Pfam" id="PF13664">
    <property type="entry name" value="DUF4149"/>
    <property type="match status" value="1"/>
</dbReference>
<keyword evidence="6" id="KW-0732">Signal</keyword>
<gene>
    <name evidence="8" type="ORF">KAK03_20660</name>
</gene>
<dbReference type="AlphaFoldDB" id="A0A940YAB5"/>
<evidence type="ECO:0000256" key="3">
    <source>
        <dbReference type="ARBA" id="ARBA00022989"/>
    </source>
</evidence>
<evidence type="ECO:0000259" key="7">
    <source>
        <dbReference type="Pfam" id="PF13664"/>
    </source>
</evidence>
<feature type="chain" id="PRO_5037230908" evidence="6">
    <location>
        <begin position="22"/>
        <end position="146"/>
    </location>
</feature>
<evidence type="ECO:0000313" key="9">
    <source>
        <dbReference type="Proteomes" id="UP000676246"/>
    </source>
</evidence>